<feature type="non-terminal residue" evidence="1">
    <location>
        <position position="1"/>
    </location>
</feature>
<reference evidence="1" key="1">
    <citation type="journal article" date="2014" name="Front. Microbiol.">
        <title>High frequency of phylogenetically diverse reductive dehalogenase-homologous genes in deep subseafloor sedimentary metagenomes.</title>
        <authorList>
            <person name="Kawai M."/>
            <person name="Futagami T."/>
            <person name="Toyoda A."/>
            <person name="Takaki Y."/>
            <person name="Nishi S."/>
            <person name="Hori S."/>
            <person name="Arai W."/>
            <person name="Tsubouchi T."/>
            <person name="Morono Y."/>
            <person name="Uchiyama I."/>
            <person name="Ito T."/>
            <person name="Fujiyama A."/>
            <person name="Inagaki F."/>
            <person name="Takami H."/>
        </authorList>
    </citation>
    <scope>NUCLEOTIDE SEQUENCE</scope>
    <source>
        <strain evidence="1">Expedition CK06-06</strain>
    </source>
</reference>
<organism evidence="1">
    <name type="scientific">marine sediment metagenome</name>
    <dbReference type="NCBI Taxonomy" id="412755"/>
    <lineage>
        <taxon>unclassified sequences</taxon>
        <taxon>metagenomes</taxon>
        <taxon>ecological metagenomes</taxon>
    </lineage>
</organism>
<name>X1G735_9ZZZZ</name>
<gene>
    <name evidence="1" type="ORF">S03H2_28033</name>
</gene>
<accession>X1G735</accession>
<sequence>DIIKVKRRPYFGDGTGSKEKTIGRTISQALRFSRGMLTFDRTSNIVFRYLLMTHCII</sequence>
<proteinExistence type="predicted"/>
<evidence type="ECO:0000313" key="1">
    <source>
        <dbReference type="EMBL" id="GAH53721.1"/>
    </source>
</evidence>
<dbReference type="EMBL" id="BARU01016883">
    <property type="protein sequence ID" value="GAH53721.1"/>
    <property type="molecule type" value="Genomic_DNA"/>
</dbReference>
<protein>
    <submittedName>
        <fullName evidence="1">Uncharacterized protein</fullName>
    </submittedName>
</protein>
<dbReference type="AlphaFoldDB" id="X1G735"/>
<comment type="caution">
    <text evidence="1">The sequence shown here is derived from an EMBL/GenBank/DDBJ whole genome shotgun (WGS) entry which is preliminary data.</text>
</comment>